<keyword evidence="3" id="KW-1185">Reference proteome</keyword>
<evidence type="ECO:0000256" key="1">
    <source>
        <dbReference type="SAM" id="MobiDB-lite"/>
    </source>
</evidence>
<dbReference type="KEGG" id="lbc:LACBIDRAFT_328948"/>
<dbReference type="Proteomes" id="UP000001194">
    <property type="component" value="Unassembled WGS sequence"/>
</dbReference>
<dbReference type="AlphaFoldDB" id="B0DGJ0"/>
<reference evidence="2 3" key="1">
    <citation type="journal article" date="2008" name="Nature">
        <title>The genome of Laccaria bicolor provides insights into mycorrhizal symbiosis.</title>
        <authorList>
            <person name="Martin F."/>
            <person name="Aerts A."/>
            <person name="Ahren D."/>
            <person name="Brun A."/>
            <person name="Danchin E.G.J."/>
            <person name="Duchaussoy F."/>
            <person name="Gibon J."/>
            <person name="Kohler A."/>
            <person name="Lindquist E."/>
            <person name="Pereda V."/>
            <person name="Salamov A."/>
            <person name="Shapiro H.J."/>
            <person name="Wuyts J."/>
            <person name="Blaudez D."/>
            <person name="Buee M."/>
            <person name="Brokstein P."/>
            <person name="Canbaeck B."/>
            <person name="Cohen D."/>
            <person name="Courty P.E."/>
            <person name="Coutinho P.M."/>
            <person name="Delaruelle C."/>
            <person name="Detter J.C."/>
            <person name="Deveau A."/>
            <person name="DiFazio S."/>
            <person name="Duplessis S."/>
            <person name="Fraissinet-Tachet L."/>
            <person name="Lucic E."/>
            <person name="Frey-Klett P."/>
            <person name="Fourrey C."/>
            <person name="Feussner I."/>
            <person name="Gay G."/>
            <person name="Grimwood J."/>
            <person name="Hoegger P.J."/>
            <person name="Jain P."/>
            <person name="Kilaru S."/>
            <person name="Labbe J."/>
            <person name="Lin Y.C."/>
            <person name="Legue V."/>
            <person name="Le Tacon F."/>
            <person name="Marmeisse R."/>
            <person name="Melayah D."/>
            <person name="Montanini B."/>
            <person name="Muratet M."/>
            <person name="Nehls U."/>
            <person name="Niculita-Hirzel H."/>
            <person name="Oudot-Le Secq M.P."/>
            <person name="Peter M."/>
            <person name="Quesneville H."/>
            <person name="Rajashekar B."/>
            <person name="Reich M."/>
            <person name="Rouhier N."/>
            <person name="Schmutz J."/>
            <person name="Yin T."/>
            <person name="Chalot M."/>
            <person name="Henrissat B."/>
            <person name="Kuees U."/>
            <person name="Lucas S."/>
            <person name="Van de Peer Y."/>
            <person name="Podila G.K."/>
            <person name="Polle A."/>
            <person name="Pukkila P.J."/>
            <person name="Richardson P.M."/>
            <person name="Rouze P."/>
            <person name="Sanders I.R."/>
            <person name="Stajich J.E."/>
            <person name="Tunlid A."/>
            <person name="Tuskan G."/>
            <person name="Grigoriev I.V."/>
        </authorList>
    </citation>
    <scope>NUCLEOTIDE SEQUENCE [LARGE SCALE GENOMIC DNA]</scope>
    <source>
        <strain evidence="3">S238N-H82 / ATCC MYA-4686</strain>
    </source>
</reference>
<sequence length="417" mass="47056">MGMFLRQYCGHGYNSRGEKGGALPGDEEKGGVSMVNVDEDGRKDAQAGNEERKGVGTRRGRGQLDAASTQRSISERRVRSHSPLHPLAANLQAAASPTRAPAVFDTALVGEDIKEYQALGCIAGTPEPRTGMYIVKRSTCHSRRNAAIVPIDRLVRGCHLLGKCGAKIDWSWTTDNVLDLVTQFYFNPYRDCVTAATEPIIDVTAPLLVRSPDLPLAFFRYLDHLKHLSVVHEWTPVHRYHVEFFNNRVAEMRHGDFSNWAIPEAGLVKKYGFDCELFLPEPHQYATNKIFYNGKLWRLENDPNRGQISFILRRTRDPFADELQKFLTYEGGDLPFLTVVEWSDRQDAKIVRQIAKHVAEKAQRRAQRIAHFKSLLPRAVAFFLPRGVGQLARPQVNNNLSVESQNRFQPLSPLLKA</sequence>
<proteinExistence type="predicted"/>
<evidence type="ECO:0000313" key="2">
    <source>
        <dbReference type="EMBL" id="EDR06161.1"/>
    </source>
</evidence>
<gene>
    <name evidence="2" type="ORF">LACBIDRAFT_328948</name>
</gene>
<evidence type="ECO:0000313" key="3">
    <source>
        <dbReference type="Proteomes" id="UP000001194"/>
    </source>
</evidence>
<dbReference type="OrthoDB" id="3244185at2759"/>
<organism evidence="3">
    <name type="scientific">Laccaria bicolor (strain S238N-H82 / ATCC MYA-4686)</name>
    <name type="common">Bicoloured deceiver</name>
    <name type="synonym">Laccaria laccata var. bicolor</name>
    <dbReference type="NCBI Taxonomy" id="486041"/>
    <lineage>
        <taxon>Eukaryota</taxon>
        <taxon>Fungi</taxon>
        <taxon>Dikarya</taxon>
        <taxon>Basidiomycota</taxon>
        <taxon>Agaricomycotina</taxon>
        <taxon>Agaricomycetes</taxon>
        <taxon>Agaricomycetidae</taxon>
        <taxon>Agaricales</taxon>
        <taxon>Agaricineae</taxon>
        <taxon>Hydnangiaceae</taxon>
        <taxon>Laccaria</taxon>
    </lineage>
</organism>
<accession>B0DGJ0</accession>
<feature type="region of interest" description="Disordered" evidence="1">
    <location>
        <begin position="15"/>
        <end position="80"/>
    </location>
</feature>
<name>B0DGJ0_LACBS</name>
<dbReference type="GeneID" id="6078622"/>
<protein>
    <submittedName>
        <fullName evidence="2">Predicted protein</fullName>
    </submittedName>
</protein>
<dbReference type="InParanoid" id="B0DGJ0"/>
<dbReference type="HOGENOM" id="CLU_659001_0_0_1"/>
<dbReference type="EMBL" id="DS547109">
    <property type="protein sequence ID" value="EDR06161.1"/>
    <property type="molecule type" value="Genomic_DNA"/>
</dbReference>
<feature type="compositionally biased region" description="Basic and acidic residues" evidence="1">
    <location>
        <begin position="39"/>
        <end position="54"/>
    </location>
</feature>
<dbReference type="RefSeq" id="XP_001883022.1">
    <property type="nucleotide sequence ID" value="XM_001882987.1"/>
</dbReference>